<accession>A0A1H5N5Y2</accession>
<comment type="similarity">
    <text evidence="2 8">Belongs to the 4-toluene sulfonate uptake permease (TSUP) (TC 2.A.102) family.</text>
</comment>
<dbReference type="RefSeq" id="WP_048361911.1">
    <property type="nucleotide sequence ID" value="NZ_FNUD01000002.1"/>
</dbReference>
<protein>
    <recommendedName>
        <fullName evidence="8">Probable membrane transporter protein</fullName>
    </recommendedName>
</protein>
<evidence type="ECO:0000313" key="10">
    <source>
        <dbReference type="Proteomes" id="UP000183613"/>
    </source>
</evidence>
<dbReference type="OrthoDB" id="5801432at2"/>
<keyword evidence="3" id="KW-0813">Transport</keyword>
<comment type="subcellular location">
    <subcellularLocation>
        <location evidence="1 8">Cell membrane</location>
        <topology evidence="1 8">Multi-pass membrane protein</topology>
    </subcellularLocation>
</comment>
<comment type="caution">
    <text evidence="9">The sequence shown here is derived from an EMBL/GenBank/DDBJ whole genome shotgun (WGS) entry which is preliminary data.</text>
</comment>
<dbReference type="InterPro" id="IPR052017">
    <property type="entry name" value="TSUP"/>
</dbReference>
<dbReference type="AlphaFoldDB" id="A0A1H5N5Y2"/>
<dbReference type="PANTHER" id="PTHR30269">
    <property type="entry name" value="TRANSMEMBRANE PROTEIN YFCA"/>
    <property type="match status" value="1"/>
</dbReference>
<evidence type="ECO:0000256" key="2">
    <source>
        <dbReference type="ARBA" id="ARBA00009142"/>
    </source>
</evidence>
<keyword evidence="5 8" id="KW-0812">Transmembrane</keyword>
<feature type="transmembrane region" description="Helical" evidence="8">
    <location>
        <begin position="200"/>
        <end position="220"/>
    </location>
</feature>
<dbReference type="Pfam" id="PF01925">
    <property type="entry name" value="TauE"/>
    <property type="match status" value="1"/>
</dbReference>
<feature type="transmembrane region" description="Helical" evidence="8">
    <location>
        <begin position="232"/>
        <end position="252"/>
    </location>
</feature>
<gene>
    <name evidence="9" type="ORF">SAMN04489800_3196</name>
</gene>
<proteinExistence type="inferred from homology"/>
<keyword evidence="10" id="KW-1185">Reference proteome</keyword>
<feature type="transmembrane region" description="Helical" evidence="8">
    <location>
        <begin position="81"/>
        <end position="100"/>
    </location>
</feature>
<dbReference type="EMBL" id="FNUD01000002">
    <property type="protein sequence ID" value="SEE96954.1"/>
    <property type="molecule type" value="Genomic_DNA"/>
</dbReference>
<dbReference type="InterPro" id="IPR002781">
    <property type="entry name" value="TM_pro_TauE-like"/>
</dbReference>
<feature type="transmembrane region" description="Helical" evidence="8">
    <location>
        <begin position="50"/>
        <end position="69"/>
    </location>
</feature>
<evidence type="ECO:0000256" key="8">
    <source>
        <dbReference type="RuleBase" id="RU363041"/>
    </source>
</evidence>
<feature type="transmembrane region" description="Helical" evidence="8">
    <location>
        <begin position="106"/>
        <end position="124"/>
    </location>
</feature>
<evidence type="ECO:0000256" key="6">
    <source>
        <dbReference type="ARBA" id="ARBA00022989"/>
    </source>
</evidence>
<keyword evidence="7 8" id="KW-0472">Membrane</keyword>
<organism evidence="9 10">
    <name type="scientific">Pseudomonas deceptionensis</name>
    <dbReference type="NCBI Taxonomy" id="882211"/>
    <lineage>
        <taxon>Bacteria</taxon>
        <taxon>Pseudomonadati</taxon>
        <taxon>Pseudomonadota</taxon>
        <taxon>Gammaproteobacteria</taxon>
        <taxon>Pseudomonadales</taxon>
        <taxon>Pseudomonadaceae</taxon>
        <taxon>Pseudomonas</taxon>
    </lineage>
</organism>
<dbReference type="GO" id="GO:0005886">
    <property type="term" value="C:plasma membrane"/>
    <property type="evidence" value="ECO:0007669"/>
    <property type="project" value="UniProtKB-SubCell"/>
</dbReference>
<evidence type="ECO:0000256" key="4">
    <source>
        <dbReference type="ARBA" id="ARBA00022475"/>
    </source>
</evidence>
<reference evidence="9" key="1">
    <citation type="submission" date="2016-10" db="EMBL/GenBank/DDBJ databases">
        <authorList>
            <person name="Varghese N."/>
            <person name="Submissions S."/>
        </authorList>
    </citation>
    <scope>NUCLEOTIDE SEQUENCE [LARGE SCALE GENOMIC DNA]</scope>
    <source>
        <strain evidence="9">LMG 25555</strain>
    </source>
</reference>
<keyword evidence="4 8" id="KW-1003">Cell membrane</keyword>
<feature type="transmembrane region" description="Helical" evidence="8">
    <location>
        <begin position="136"/>
        <end position="161"/>
    </location>
</feature>
<sequence length="256" mass="27365">MPDAFLHIPFDNATLAIMFVTISLAYVIFSIAGFGTALVAGPVLVNYMPLSQAIPLLVLLDCVAAFGKLARSHKHVVRIELARLLPFMAIGSVAGIAVLLKTKSDVLMLAMGCFVTLYALYMLTQPIRTRYISAAWAVPLGVGGGLFGALFGSGGFLYAIYLNGRTSTKEQASSTQSTLIGISTLVRITMLTIAGAYADLALVVAAIYLLPALFLGLWAGEHISFKISRSTFTTLINIIILVSGMTLVYRAYFGIN</sequence>
<name>A0A1H5N5Y2_PSEDM</name>
<evidence type="ECO:0000256" key="1">
    <source>
        <dbReference type="ARBA" id="ARBA00004651"/>
    </source>
</evidence>
<evidence type="ECO:0000256" key="5">
    <source>
        <dbReference type="ARBA" id="ARBA00022692"/>
    </source>
</evidence>
<feature type="transmembrane region" description="Helical" evidence="8">
    <location>
        <begin position="12"/>
        <end position="38"/>
    </location>
</feature>
<evidence type="ECO:0000313" key="9">
    <source>
        <dbReference type="EMBL" id="SEE96954.1"/>
    </source>
</evidence>
<evidence type="ECO:0000256" key="7">
    <source>
        <dbReference type="ARBA" id="ARBA00023136"/>
    </source>
</evidence>
<dbReference type="PANTHER" id="PTHR30269:SF32">
    <property type="entry name" value="MEMBRANE TRANSPORTER PROTEIN-RELATED"/>
    <property type="match status" value="1"/>
</dbReference>
<dbReference type="Proteomes" id="UP000183613">
    <property type="component" value="Unassembled WGS sequence"/>
</dbReference>
<keyword evidence="6 8" id="KW-1133">Transmembrane helix</keyword>
<evidence type="ECO:0000256" key="3">
    <source>
        <dbReference type="ARBA" id="ARBA00022448"/>
    </source>
</evidence>